<dbReference type="AlphaFoldDB" id="A0A6L5R0M9"/>
<comment type="caution">
    <text evidence="3">The sequence shown here is derived from an EMBL/GenBank/DDBJ whole genome shotgun (WGS) entry which is preliminary data.</text>
</comment>
<accession>A0A6L5R0M9</accession>
<dbReference type="RefSeq" id="WP_154345838.1">
    <property type="nucleotide sequence ID" value="NZ_WKJD01000012.1"/>
</dbReference>
<evidence type="ECO:0000256" key="2">
    <source>
        <dbReference type="SAM" id="Phobius"/>
    </source>
</evidence>
<evidence type="ECO:0000256" key="1">
    <source>
        <dbReference type="SAM" id="MobiDB-lite"/>
    </source>
</evidence>
<feature type="region of interest" description="Disordered" evidence="1">
    <location>
        <begin position="1"/>
        <end position="277"/>
    </location>
</feature>
<feature type="compositionally biased region" description="Low complexity" evidence="1">
    <location>
        <begin position="112"/>
        <end position="123"/>
    </location>
</feature>
<feature type="compositionally biased region" description="Gly residues" evidence="1">
    <location>
        <begin position="336"/>
        <end position="347"/>
    </location>
</feature>
<feature type="compositionally biased region" description="Pro residues" evidence="1">
    <location>
        <begin position="41"/>
        <end position="52"/>
    </location>
</feature>
<dbReference type="Proteomes" id="UP000476511">
    <property type="component" value="Unassembled WGS sequence"/>
</dbReference>
<evidence type="ECO:0000313" key="3">
    <source>
        <dbReference type="EMBL" id="MRX43519.1"/>
    </source>
</evidence>
<reference evidence="3 4" key="1">
    <citation type="submission" date="2019-11" db="EMBL/GenBank/DDBJ databases">
        <title>Agromyces kandeliae sp. nov., isolated from mangrove soil.</title>
        <authorList>
            <person name="Wang R."/>
        </authorList>
    </citation>
    <scope>NUCLEOTIDE SEQUENCE [LARGE SCALE GENOMIC DNA]</scope>
    <source>
        <strain evidence="3 4">Q22</strain>
    </source>
</reference>
<organism evidence="3 4">
    <name type="scientific">Agromyces kandeliae</name>
    <dbReference type="NCBI Taxonomy" id="2666141"/>
    <lineage>
        <taxon>Bacteria</taxon>
        <taxon>Bacillati</taxon>
        <taxon>Actinomycetota</taxon>
        <taxon>Actinomycetes</taxon>
        <taxon>Micrococcales</taxon>
        <taxon>Microbacteriaceae</taxon>
        <taxon>Agromyces</taxon>
    </lineage>
</organism>
<feature type="region of interest" description="Disordered" evidence="1">
    <location>
        <begin position="290"/>
        <end position="655"/>
    </location>
</feature>
<keyword evidence="2" id="KW-1133">Transmembrane helix</keyword>
<feature type="region of interest" description="Disordered" evidence="1">
    <location>
        <begin position="690"/>
        <end position="746"/>
    </location>
</feature>
<feature type="compositionally biased region" description="Basic and acidic residues" evidence="1">
    <location>
        <begin position="702"/>
        <end position="731"/>
    </location>
</feature>
<keyword evidence="4" id="KW-1185">Reference proteome</keyword>
<feature type="compositionally biased region" description="Basic and acidic residues" evidence="1">
    <location>
        <begin position="512"/>
        <end position="526"/>
    </location>
</feature>
<sequence length="930" mass="97828">MTERDGRYDANGFDDDTDWLMSQLGSGRRPDLEGRQATQPPVAPAPEPPRAEPAPQSRPRRRSEESLDWFSVAEPAPVDDAPTRALPVVGEPIERTAPAPAEPPAAPAWNQPSWNAPAWSSAPAEPPADDRLTSVEPPVGGTVPPAFTRQPEPPPAPPGPVTPPANFALTWGEQQEQQPLDTEEGLRAAFRRLADPSNTPPARQPDPNSGPGPEQYGDESPFAGFAPPPVARRSFTPVSPSAAPGAPDDFAEELWSALHEDDQPAGTEQESVGHDLDGYADQQAFDDRAAYAEQGAYAEQRAYEQGGHDRGGYEQGGYAPGWTDGAGFADPVGPGEAVGTGSAGVGPAGYVQDFAARGGGHDGDAGRGGDRGYGDGFDRQGFDRQGYDRDGYDQDGYDRDGYDRQGYARQAYDAPAYDENGGYDGRAYGYDEGGDANGPLDEDGFGPDAYADTGAFGEEQFGAHDEASAHDDGYDLRELWRQGGGAQSDGTWSDEPTDWREDVGRPAADPADDVRWYADDLDDRRGGPASDRPSADAPSGDDPWNADESPRAREFAQAGFLWNLTPDPAGRDPKVPTEEAADDEQAPGPRRGAGAPVAADDPGDDPFGLGARDERAADAGRPAFDDPWAAYDVDERTTEVQGRPGTEADGTRDDGLAALFGGAGFGATGPMSVVDASAVETEYDRPHARETGYGYGAVADDPFARDERGGWDDSGDARAARPRAGDDDRGGYRATPAARTDDAGRDRSPVRILTWAAGALALVVLIVAVVAFGTRFLAPGDAGTAAPVATEEPVAAPTAPQPAGVHSWQALYGTECLEPFDSAWAEEFTVVDCASPHTAQLAYRGTFAGDEATEFPGEEALATQSQELCAAEGVIDPAAAGGVGELQMLTAFPVTAEQWDAGQRSYYCFVEQVSGEPLTVSLAGAGPAAP</sequence>
<proteinExistence type="predicted"/>
<feature type="compositionally biased region" description="Basic and acidic residues" evidence="1">
    <location>
        <begin position="461"/>
        <end position="480"/>
    </location>
</feature>
<feature type="compositionally biased region" description="Pro residues" evidence="1">
    <location>
        <begin position="151"/>
        <end position="163"/>
    </location>
</feature>
<feature type="compositionally biased region" description="Low complexity" evidence="1">
    <location>
        <begin position="291"/>
        <end position="305"/>
    </location>
</feature>
<gene>
    <name evidence="3" type="ORF">GJR97_07230</name>
</gene>
<dbReference type="EMBL" id="WKJD01000012">
    <property type="protein sequence ID" value="MRX43519.1"/>
    <property type="molecule type" value="Genomic_DNA"/>
</dbReference>
<name>A0A6L5R0M9_9MICO</name>
<feature type="compositionally biased region" description="Basic and acidic residues" evidence="1">
    <location>
        <begin position="359"/>
        <end position="403"/>
    </location>
</feature>
<feature type="transmembrane region" description="Helical" evidence="2">
    <location>
        <begin position="752"/>
        <end position="772"/>
    </location>
</feature>
<protein>
    <recommendedName>
        <fullName evidence="5">Septum formation-related domain-containing protein</fullName>
    </recommendedName>
</protein>
<keyword evidence="2" id="KW-0812">Transmembrane</keyword>
<feature type="compositionally biased region" description="Pro residues" evidence="1">
    <location>
        <begin position="198"/>
        <end position="210"/>
    </location>
</feature>
<evidence type="ECO:0000313" key="4">
    <source>
        <dbReference type="Proteomes" id="UP000476511"/>
    </source>
</evidence>
<evidence type="ECO:0008006" key="5">
    <source>
        <dbReference type="Google" id="ProtNLM"/>
    </source>
</evidence>
<feature type="compositionally biased region" description="Low complexity" evidence="1">
    <location>
        <begin position="586"/>
        <end position="610"/>
    </location>
</feature>
<keyword evidence="2" id="KW-0472">Membrane</keyword>